<evidence type="ECO:0000259" key="13">
    <source>
        <dbReference type="PROSITE" id="PS50157"/>
    </source>
</evidence>
<dbReference type="GO" id="GO:0000981">
    <property type="term" value="F:DNA-binding transcription factor activity, RNA polymerase II-specific"/>
    <property type="evidence" value="ECO:0007669"/>
    <property type="project" value="TreeGrafter"/>
</dbReference>
<feature type="region of interest" description="Disordered" evidence="11">
    <location>
        <begin position="15"/>
        <end position="41"/>
    </location>
</feature>
<evidence type="ECO:0000256" key="6">
    <source>
        <dbReference type="ARBA" id="ARBA00023015"/>
    </source>
</evidence>
<keyword evidence="3" id="KW-0677">Repeat</keyword>
<dbReference type="InterPro" id="IPR011333">
    <property type="entry name" value="SKP1/BTB/POZ_sf"/>
</dbReference>
<evidence type="ECO:0000256" key="2">
    <source>
        <dbReference type="ARBA" id="ARBA00022723"/>
    </source>
</evidence>
<dbReference type="PROSITE" id="PS50097">
    <property type="entry name" value="BTB"/>
    <property type="match status" value="1"/>
</dbReference>
<feature type="compositionally biased region" description="Basic and acidic residues" evidence="11">
    <location>
        <begin position="15"/>
        <end position="25"/>
    </location>
</feature>
<dbReference type="InterPro" id="IPR036236">
    <property type="entry name" value="Znf_C2H2_sf"/>
</dbReference>
<comment type="subcellular location">
    <subcellularLocation>
        <location evidence="1">Nucleus</location>
    </subcellularLocation>
</comment>
<dbReference type="KEGG" id="ipu:108266764"/>
<keyword evidence="8" id="KW-0804">Transcription</keyword>
<protein>
    <submittedName>
        <fullName evidence="15">Uncharacterized protein si:dkey-229b18.3</fullName>
    </submittedName>
</protein>
<dbReference type="GO" id="GO:0005634">
    <property type="term" value="C:nucleus"/>
    <property type="evidence" value="ECO:0007669"/>
    <property type="project" value="UniProtKB-SubCell"/>
</dbReference>
<keyword evidence="9" id="KW-0539">Nucleus</keyword>
<feature type="compositionally biased region" description="Low complexity" evidence="11">
    <location>
        <begin position="27"/>
        <end position="41"/>
    </location>
</feature>
<dbReference type="GeneID" id="108266764"/>
<reference evidence="15" key="2">
    <citation type="submission" date="2025-08" db="UniProtKB">
        <authorList>
            <consortium name="RefSeq"/>
        </authorList>
    </citation>
    <scope>IDENTIFICATION</scope>
    <source>
        <tissue evidence="15">Blood</tissue>
    </source>
</reference>
<sequence length="1040" mass="115812">MAGECTYSARDAADDTLCPRERQERFSSSSSSSSSSLPAAPSSPFFETIGGFLYRKKLEKGFVQYREVLAEDKRLHSIQAFHARTPGSLHHTLEDTYRLVAEHYWWEGMYFQVRDFVLGCEECHRRQAEKAECSNVGNMIESKMVKSHSQEVLSKLNSQREAGLFCDITLKTGSGHSFVAHKSVLAAVSEYFQELFAEMDAATEPHTHVDLTGFSEESLLALLEFSYTSILTLNLGTLTEVAAMARHLRMWHALEACSALQSEQEAGHRSSKLLSPIGMTSVMPGVSSMNTLRNQSSPSGRTARLIRKRETEQGGTHVVDGTDESDREGSDQTLPAQCQSQALSSLQTEGYGFPCSPTRRMKLMDFKSPSSKRKLSPRPSSSIIPTSPSTSTRSSSPSRRLLRSTPGAALALRRLLPKIDLSSKRKRKSSSYQRTYRVKSDFSVEPSRSQPCPAIPVKVKQEAVEEEVCSAIPQDEVHSPRAQEKYRLLSFLGLQRKSLTPGPEELSGWGQKKRLRKLKVSDYSLTARRKPRTQSLGGIAVGLGGLVGVSSSMSLCDMTRMDLLKKVIKVEPQVTTDKKFKRKNNTVGQMEHLSVRTTRSQSMKVDSSETRNVRSLRNRSSSPNKPLPRPPGRGRGTVRGAHAPPKKVTTRTKQEPREYAISPTAPSYGGKARGSAPKSNPPVDRSLRITTTESKRMLRYSIGRSTRDKRKGTRQNKSVQEKTKQRSGACKANGVRENKKNTAPRHRTEDKEADLDGAQGWDFSNTNHQHYNNPLYKVIKEEPADPLPLTQPFVNSDASDLGKRQSKPPVKLLDQGFLFGLCRPSGGIKREEESVDICLTRSVSHSSASPSNESPGIVRRARIRARITSEGSGLNGPHWAGLGNRSTSSSQRGMLVRVKKEEEQIGVSQPSKANRSFTQLKDSKGSCKVKRQAPKTKNVNKLYPVSSRRTVMLESIRHARINQQKSPRGQSSGGAHACLQCRASYRDCDGLIMHRIRHIEGKHWPCPLCSKTFFRQKNVRNHIRTHNPKLYKCRQCVASS</sequence>
<dbReference type="PANTHER" id="PTHR46105">
    <property type="entry name" value="AGAP004733-PA"/>
    <property type="match status" value="1"/>
</dbReference>
<dbReference type="InterPro" id="IPR050457">
    <property type="entry name" value="ZnFinger_BTB_dom_contain"/>
</dbReference>
<dbReference type="InterPro" id="IPR013087">
    <property type="entry name" value="Znf_C2H2_type"/>
</dbReference>
<feature type="compositionally biased region" description="Polar residues" evidence="11">
    <location>
        <begin position="595"/>
        <end position="605"/>
    </location>
</feature>
<feature type="compositionally biased region" description="Low complexity" evidence="11">
    <location>
        <begin position="613"/>
        <end position="624"/>
    </location>
</feature>
<evidence type="ECO:0000256" key="9">
    <source>
        <dbReference type="ARBA" id="ARBA00023242"/>
    </source>
</evidence>
<dbReference type="Gene3D" id="3.30.710.10">
    <property type="entry name" value="Potassium Channel Kv1.1, Chain A"/>
    <property type="match status" value="1"/>
</dbReference>
<accession>A0A2D0R5T6</accession>
<dbReference type="PROSITE" id="PS00028">
    <property type="entry name" value="ZINC_FINGER_C2H2_1"/>
    <property type="match status" value="1"/>
</dbReference>
<keyword evidence="2" id="KW-0479">Metal-binding</keyword>
<keyword evidence="14" id="KW-1185">Reference proteome</keyword>
<gene>
    <name evidence="15" type="primary">si:dkey-229b18.3</name>
</gene>
<evidence type="ECO:0000256" key="1">
    <source>
        <dbReference type="ARBA" id="ARBA00004123"/>
    </source>
</evidence>
<dbReference type="GO" id="GO:0008270">
    <property type="term" value="F:zinc ion binding"/>
    <property type="evidence" value="ECO:0007669"/>
    <property type="project" value="UniProtKB-KW"/>
</dbReference>
<dbReference type="GO" id="GO:0000978">
    <property type="term" value="F:RNA polymerase II cis-regulatory region sequence-specific DNA binding"/>
    <property type="evidence" value="ECO:0007669"/>
    <property type="project" value="TreeGrafter"/>
</dbReference>
<feature type="compositionally biased region" description="Polar residues" evidence="11">
    <location>
        <begin position="288"/>
        <end position="300"/>
    </location>
</feature>
<dbReference type="SUPFAM" id="SSF57667">
    <property type="entry name" value="beta-beta-alpha zinc fingers"/>
    <property type="match status" value="1"/>
</dbReference>
<keyword evidence="7" id="KW-0238">DNA-binding</keyword>
<evidence type="ECO:0000256" key="11">
    <source>
        <dbReference type="SAM" id="MobiDB-lite"/>
    </source>
</evidence>
<evidence type="ECO:0000259" key="12">
    <source>
        <dbReference type="PROSITE" id="PS50097"/>
    </source>
</evidence>
<feature type="compositionally biased region" description="Low complexity" evidence="11">
    <location>
        <begin position="377"/>
        <end position="406"/>
    </location>
</feature>
<keyword evidence="6" id="KW-0805">Transcription regulation</keyword>
<dbReference type="Proteomes" id="UP000221080">
    <property type="component" value="Chromosome 6"/>
</dbReference>
<evidence type="ECO:0000313" key="14">
    <source>
        <dbReference type="Proteomes" id="UP000221080"/>
    </source>
</evidence>
<dbReference type="Pfam" id="PF17921">
    <property type="entry name" value="Integrase_H2C2"/>
    <property type="match status" value="1"/>
</dbReference>
<dbReference type="PANTHER" id="PTHR46105:SF5">
    <property type="entry name" value="ZINC FINGER AND BTB DOMAIN-CONTAINING PROTEIN 44 ISOFORM X1"/>
    <property type="match status" value="1"/>
</dbReference>
<evidence type="ECO:0000256" key="7">
    <source>
        <dbReference type="ARBA" id="ARBA00023125"/>
    </source>
</evidence>
<dbReference type="OrthoDB" id="6425912at2759"/>
<keyword evidence="4 10" id="KW-0863">Zinc-finger</keyword>
<dbReference type="AlphaFoldDB" id="A0A2D0R5T6"/>
<dbReference type="Gene3D" id="1.10.340.70">
    <property type="match status" value="1"/>
</dbReference>
<evidence type="ECO:0000256" key="5">
    <source>
        <dbReference type="ARBA" id="ARBA00022833"/>
    </source>
</evidence>
<evidence type="ECO:0000256" key="4">
    <source>
        <dbReference type="ARBA" id="ARBA00022771"/>
    </source>
</evidence>
<feature type="region of interest" description="Disordered" evidence="11">
    <location>
        <begin position="870"/>
        <end position="891"/>
    </location>
</feature>
<dbReference type="InterPro" id="IPR000210">
    <property type="entry name" value="BTB/POZ_dom"/>
</dbReference>
<proteinExistence type="predicted"/>
<feature type="domain" description="C2H2-type" evidence="13">
    <location>
        <begin position="1004"/>
        <end position="1026"/>
    </location>
</feature>
<dbReference type="Gene3D" id="3.30.160.60">
    <property type="entry name" value="Classic Zinc Finger"/>
    <property type="match status" value="1"/>
</dbReference>
<name>A0A2D0R5T6_ICTPU</name>
<dbReference type="SMART" id="SM00355">
    <property type="entry name" value="ZnF_C2H2"/>
    <property type="match status" value="2"/>
</dbReference>
<feature type="region of interest" description="Disordered" evidence="11">
    <location>
        <begin position="582"/>
        <end position="766"/>
    </location>
</feature>
<feature type="region of interest" description="Disordered" evidence="11">
    <location>
        <begin position="288"/>
        <end position="335"/>
    </location>
</feature>
<evidence type="ECO:0000256" key="8">
    <source>
        <dbReference type="ARBA" id="ARBA00023163"/>
    </source>
</evidence>
<evidence type="ECO:0000313" key="15">
    <source>
        <dbReference type="RefSeq" id="XP_017325958.1"/>
    </source>
</evidence>
<dbReference type="RefSeq" id="XP_017325958.1">
    <property type="nucleotide sequence ID" value="XM_017470469.3"/>
</dbReference>
<feature type="compositionally biased region" description="Basic and acidic residues" evidence="11">
    <location>
        <begin position="734"/>
        <end position="750"/>
    </location>
</feature>
<dbReference type="SUPFAM" id="SSF54695">
    <property type="entry name" value="POZ domain"/>
    <property type="match status" value="1"/>
</dbReference>
<dbReference type="InterPro" id="IPR041588">
    <property type="entry name" value="Integrase_H2C2"/>
</dbReference>
<evidence type="ECO:0000256" key="10">
    <source>
        <dbReference type="PROSITE-ProRule" id="PRU00042"/>
    </source>
</evidence>
<dbReference type="SMART" id="SM00225">
    <property type="entry name" value="BTB"/>
    <property type="match status" value="1"/>
</dbReference>
<feature type="region of interest" description="Disordered" evidence="11">
    <location>
        <begin position="367"/>
        <end position="406"/>
    </location>
</feature>
<dbReference type="PROSITE" id="PS50157">
    <property type="entry name" value="ZINC_FINGER_C2H2_2"/>
    <property type="match status" value="1"/>
</dbReference>
<feature type="domain" description="BTB" evidence="12">
    <location>
        <begin position="166"/>
        <end position="235"/>
    </location>
</feature>
<dbReference type="Pfam" id="PF00651">
    <property type="entry name" value="BTB"/>
    <property type="match status" value="1"/>
</dbReference>
<evidence type="ECO:0000256" key="3">
    <source>
        <dbReference type="ARBA" id="ARBA00022737"/>
    </source>
</evidence>
<organism evidence="14 15">
    <name type="scientific">Ictalurus punctatus</name>
    <name type="common">Channel catfish</name>
    <name type="synonym">Silurus punctatus</name>
    <dbReference type="NCBI Taxonomy" id="7998"/>
    <lineage>
        <taxon>Eukaryota</taxon>
        <taxon>Metazoa</taxon>
        <taxon>Chordata</taxon>
        <taxon>Craniata</taxon>
        <taxon>Vertebrata</taxon>
        <taxon>Euteleostomi</taxon>
        <taxon>Actinopterygii</taxon>
        <taxon>Neopterygii</taxon>
        <taxon>Teleostei</taxon>
        <taxon>Ostariophysi</taxon>
        <taxon>Siluriformes</taxon>
        <taxon>Ictaluridae</taxon>
        <taxon>Ictalurus</taxon>
    </lineage>
</organism>
<reference evidence="14" key="1">
    <citation type="journal article" date="2016" name="Nat. Commun.">
        <title>The channel catfish genome sequence provides insights into the evolution of scale formation in teleosts.</title>
        <authorList>
            <person name="Liu Z."/>
            <person name="Liu S."/>
            <person name="Yao J."/>
            <person name="Bao L."/>
            <person name="Zhang J."/>
            <person name="Li Y."/>
            <person name="Jiang C."/>
            <person name="Sun L."/>
            <person name="Wang R."/>
            <person name="Zhang Y."/>
            <person name="Zhou T."/>
            <person name="Zeng Q."/>
            <person name="Fu Q."/>
            <person name="Gao S."/>
            <person name="Li N."/>
            <person name="Koren S."/>
            <person name="Jiang Y."/>
            <person name="Zimin A."/>
            <person name="Xu P."/>
            <person name="Phillippy A.M."/>
            <person name="Geng X."/>
            <person name="Song L."/>
            <person name="Sun F."/>
            <person name="Li C."/>
            <person name="Wang X."/>
            <person name="Chen A."/>
            <person name="Jin Y."/>
            <person name="Yuan Z."/>
            <person name="Yang Y."/>
            <person name="Tan S."/>
            <person name="Peatman E."/>
            <person name="Lu J."/>
            <person name="Qin Z."/>
            <person name="Dunham R."/>
            <person name="Li Z."/>
            <person name="Sonstegard T."/>
            <person name="Feng J."/>
            <person name="Danzmann R.G."/>
            <person name="Schroeder S."/>
            <person name="Scheffler B."/>
            <person name="Duke M.V."/>
            <person name="Ballard L."/>
            <person name="Kucuktas H."/>
            <person name="Kaltenboeck L."/>
            <person name="Liu H."/>
            <person name="Armbruster J."/>
            <person name="Xie Y."/>
            <person name="Kirby M.L."/>
            <person name="Tian Y."/>
            <person name="Flanagan M.E."/>
            <person name="Mu W."/>
            <person name="Waldbieser G.C."/>
        </authorList>
    </citation>
    <scope>NUCLEOTIDE SEQUENCE [LARGE SCALE GENOMIC DNA]</scope>
    <source>
        <strain evidence="14">SDA103</strain>
    </source>
</reference>
<keyword evidence="5" id="KW-0862">Zinc</keyword>